<dbReference type="Proteomes" id="UP000318065">
    <property type="component" value="Chromosome"/>
</dbReference>
<organism evidence="2 3">
    <name type="scientific">Rubrobacter xylanophilus</name>
    <dbReference type="NCBI Taxonomy" id="49319"/>
    <lineage>
        <taxon>Bacteria</taxon>
        <taxon>Bacillati</taxon>
        <taxon>Actinomycetota</taxon>
        <taxon>Rubrobacteria</taxon>
        <taxon>Rubrobacterales</taxon>
        <taxon>Rubrobacteraceae</taxon>
        <taxon>Rubrobacter</taxon>
    </lineage>
</organism>
<dbReference type="AlphaFoldDB" id="A0A510HLJ1"/>
<evidence type="ECO:0000313" key="3">
    <source>
        <dbReference type="Proteomes" id="UP000318065"/>
    </source>
</evidence>
<evidence type="ECO:0000256" key="1">
    <source>
        <dbReference type="SAM" id="MobiDB-lite"/>
    </source>
</evidence>
<protein>
    <submittedName>
        <fullName evidence="2">Uncharacterized protein</fullName>
    </submittedName>
</protein>
<proteinExistence type="predicted"/>
<accession>A0A510HLJ1</accession>
<sequence>MIRFREVGEVLNEEQRAFWEDLLAYYRQELEERQSPEMVSLLGVFHGDEHARRDRELAEKGYVYLLRRGRLYVKRIDELEPPDAPELMAELEASEALAEEHSSVEGEVTVTEFPGGPTFTHPHYEDATGHLRERWQRLRGDWPRREV</sequence>
<dbReference type="EMBL" id="AP019791">
    <property type="protein sequence ID" value="BBL80668.1"/>
    <property type="molecule type" value="Genomic_DNA"/>
</dbReference>
<name>A0A510HLJ1_9ACTN</name>
<feature type="region of interest" description="Disordered" evidence="1">
    <location>
        <begin position="98"/>
        <end position="127"/>
    </location>
</feature>
<evidence type="ECO:0000313" key="2">
    <source>
        <dbReference type="EMBL" id="BBL80668.1"/>
    </source>
</evidence>
<gene>
    <name evidence="2" type="ORF">RxyAA322_25220</name>
</gene>
<reference evidence="2" key="1">
    <citation type="journal article" date="2019" name="Microbiol. Resour. Announc.">
        <title>Complete Genome Sequence of Rubrobacter xylanophilus Strain AA3-22, Isolated from Arima Onsen in Japan.</title>
        <authorList>
            <person name="Tomariguchi N."/>
            <person name="Miyazaki K."/>
        </authorList>
    </citation>
    <scope>NUCLEOTIDE SEQUENCE [LARGE SCALE GENOMIC DNA]</scope>
    <source>
        <strain evidence="2">AA3-22</strain>
    </source>
</reference>
<keyword evidence="3" id="KW-1185">Reference proteome</keyword>